<proteinExistence type="predicted"/>
<dbReference type="AlphaFoldDB" id="X1L2B7"/>
<name>X1L2B7_9ZZZZ</name>
<evidence type="ECO:0000313" key="1">
    <source>
        <dbReference type="EMBL" id="GAH96579.1"/>
    </source>
</evidence>
<reference evidence="1" key="1">
    <citation type="journal article" date="2014" name="Front. Microbiol.">
        <title>High frequency of phylogenetically diverse reductive dehalogenase-homologous genes in deep subseafloor sedimentary metagenomes.</title>
        <authorList>
            <person name="Kawai M."/>
            <person name="Futagami T."/>
            <person name="Toyoda A."/>
            <person name="Takaki Y."/>
            <person name="Nishi S."/>
            <person name="Hori S."/>
            <person name="Arai W."/>
            <person name="Tsubouchi T."/>
            <person name="Morono Y."/>
            <person name="Uchiyama I."/>
            <person name="Ito T."/>
            <person name="Fujiyama A."/>
            <person name="Inagaki F."/>
            <person name="Takami H."/>
        </authorList>
    </citation>
    <scope>NUCLEOTIDE SEQUENCE</scope>
    <source>
        <strain evidence="1">Expedition CK06-06</strain>
    </source>
</reference>
<comment type="caution">
    <text evidence="1">The sequence shown here is derived from an EMBL/GenBank/DDBJ whole genome shotgun (WGS) entry which is preliminary data.</text>
</comment>
<gene>
    <name evidence="1" type="ORF">S06H3_07083</name>
</gene>
<dbReference type="EMBL" id="BARV01002826">
    <property type="protein sequence ID" value="GAH96579.1"/>
    <property type="molecule type" value="Genomic_DNA"/>
</dbReference>
<organism evidence="1">
    <name type="scientific">marine sediment metagenome</name>
    <dbReference type="NCBI Taxonomy" id="412755"/>
    <lineage>
        <taxon>unclassified sequences</taxon>
        <taxon>metagenomes</taxon>
        <taxon>ecological metagenomes</taxon>
    </lineage>
</organism>
<sequence>MLSEKSQDLLIQMVITLAEKTHRRIILGSYAPVVHTRVDTFEGSLAPVPSTKIETKAVGFEKGV</sequence>
<accession>X1L2B7</accession>
<protein>
    <submittedName>
        <fullName evidence="1">Uncharacterized protein</fullName>
    </submittedName>
</protein>